<dbReference type="PANTHER" id="PTHR30486">
    <property type="entry name" value="TWITCHING MOTILITY PROTEIN PILT"/>
    <property type="match status" value="1"/>
</dbReference>
<sequence>MTVSSDYFLSEEPSRFGRDEFNALLVYAKKIGASDIHLQSGSRVLMRVHGDMQPITRRRIDESEMSEICRVLYDGDNGELELRTGKPLDNAYSLKLNRDSSLRFRWNATGCEIRGGFGIKFTLRELPEMPPELPVADLGSAIVDALYPDEGLILVCGATGSGKSTLLAGTIRNRLEDPDAHENILEASAPIEFVYTKVLQHPNCTSTISQSSVPGHLPSFAAAIPNFLRCDPDRIIIGESRDAATIKASTLAAQTGHALYSTVHANSVPGVFLRLMQSLPSEEVASELGSVIEASRLIICQKLYRSPLGGRVAVRESLVLDKDIRKEILVAAARSLAELPNALTGIVKEAGTPMWRHAETLASQGRLDPVYADLMKAEAGATNQVARLTYDEILARNQAMQSYLHRRLATADESELQEIQGLLGSIAEKTRSEVEHAAA</sequence>
<dbReference type="SUPFAM" id="SSF52540">
    <property type="entry name" value="P-loop containing nucleoside triphosphate hydrolases"/>
    <property type="match status" value="1"/>
</dbReference>
<comment type="similarity">
    <text evidence="1">Belongs to the GSP E family.</text>
</comment>
<evidence type="ECO:0000259" key="2">
    <source>
        <dbReference type="Pfam" id="PF00437"/>
    </source>
</evidence>
<organism evidence="3">
    <name type="scientific">Xanthomonas arboricola</name>
    <dbReference type="NCBI Taxonomy" id="56448"/>
    <lineage>
        <taxon>Bacteria</taxon>
        <taxon>Pseudomonadati</taxon>
        <taxon>Pseudomonadota</taxon>
        <taxon>Gammaproteobacteria</taxon>
        <taxon>Lysobacterales</taxon>
        <taxon>Lysobacteraceae</taxon>
        <taxon>Xanthomonas</taxon>
    </lineage>
</organism>
<dbReference type="EMBL" id="JACIIQ010000028">
    <property type="protein sequence ID" value="MBB5672611.1"/>
    <property type="molecule type" value="Genomic_DNA"/>
</dbReference>
<dbReference type="InterPro" id="IPR050921">
    <property type="entry name" value="T4SS_GSP_E_ATPase"/>
</dbReference>
<dbReference type="Proteomes" id="UP000528595">
    <property type="component" value="Unassembled WGS sequence"/>
</dbReference>
<accession>A0AB73H3Z2</accession>
<dbReference type="AlphaFoldDB" id="A0AB73H3Z2"/>
<gene>
    <name evidence="3" type="ORF">FHR65_004215</name>
</gene>
<dbReference type="RefSeq" id="WP_184578978.1">
    <property type="nucleotide sequence ID" value="NZ_JACIIQ010000028.1"/>
</dbReference>
<name>A0AB73H3Z2_9XANT</name>
<evidence type="ECO:0000313" key="3">
    <source>
        <dbReference type="EMBL" id="MBB5672611.1"/>
    </source>
</evidence>
<dbReference type="Pfam" id="PF00437">
    <property type="entry name" value="T2SSE"/>
    <property type="match status" value="1"/>
</dbReference>
<dbReference type="InterPro" id="IPR001482">
    <property type="entry name" value="T2SS/T4SS_dom"/>
</dbReference>
<dbReference type="InterPro" id="IPR027417">
    <property type="entry name" value="P-loop_NTPase"/>
</dbReference>
<proteinExistence type="inferred from homology"/>
<dbReference type="PANTHER" id="PTHR30486:SF6">
    <property type="entry name" value="TYPE IV PILUS RETRACTATION ATPASE PILT"/>
    <property type="match status" value="1"/>
</dbReference>
<protein>
    <submittedName>
        <fullName evidence="3">Defect-in-organelle-trafficking protein DotB</fullName>
    </submittedName>
</protein>
<dbReference type="GO" id="GO:0016887">
    <property type="term" value="F:ATP hydrolysis activity"/>
    <property type="evidence" value="ECO:0007669"/>
    <property type="project" value="InterPro"/>
</dbReference>
<dbReference type="Gene3D" id="3.30.450.90">
    <property type="match status" value="1"/>
</dbReference>
<comment type="caution">
    <text evidence="3">The sequence shown here is derived from an EMBL/GenBank/DDBJ whole genome shotgun (WGS) entry which is preliminary data.</text>
</comment>
<dbReference type="Gene3D" id="3.40.50.300">
    <property type="entry name" value="P-loop containing nucleotide triphosphate hydrolases"/>
    <property type="match status" value="1"/>
</dbReference>
<reference evidence="3" key="1">
    <citation type="submission" date="2020-08" db="EMBL/GenBank/DDBJ databases">
        <title>Studying the diversity of plant-associated saprophytic bacteria and their role in host health and plant-pathogen interactions.</title>
        <authorList>
            <person name="Potnis N."/>
        </authorList>
    </citation>
    <scope>NUCLEOTIDE SEQUENCE</scope>
    <source>
        <strain evidence="3">F21</strain>
    </source>
</reference>
<evidence type="ECO:0000256" key="1">
    <source>
        <dbReference type="ARBA" id="ARBA00006611"/>
    </source>
</evidence>
<feature type="domain" description="Bacterial type II secretion system protein E" evidence="2">
    <location>
        <begin position="22"/>
        <end position="305"/>
    </location>
</feature>